<gene>
    <name evidence="1" type="ORF">SteCoe_31119</name>
</gene>
<comment type="caution">
    <text evidence="1">The sequence shown here is derived from an EMBL/GenBank/DDBJ whole genome shotgun (WGS) entry which is preliminary data.</text>
</comment>
<dbReference type="SUPFAM" id="SSF117281">
    <property type="entry name" value="Kelch motif"/>
    <property type="match status" value="1"/>
</dbReference>
<evidence type="ECO:0000313" key="2">
    <source>
        <dbReference type="Proteomes" id="UP000187209"/>
    </source>
</evidence>
<accession>A0A1R2B241</accession>
<proteinExistence type="predicted"/>
<sequence length="549" mass="62457">MGNTSTNSVVPEMSISVLPFINYLNRKESFVLNITQQKTQKFRFSPKLEFYEDSALGYINDTTVIIAGGTNSKGKLSKKCYLIDLSLMTIKKISSLPINSKLGTINLYKDLVYYAGGVTECLELQKTKRSKEGSPLMRYSLIDDIWEVFSHQPQSVDLSNINAEILPIYWVEDLIYSGTFLLGCKIYYYGGFLLTPEETPNRYVFSVVLDSDSYDFSIEPYEFPLFLKSPISSSNCNQAFICNGMSILDKPNLSCYIFTEKKGFTEITSPDIYSKDNYPPKVTDEYIIAVAFPKFAIKFKNSQGWMNFNVSLNLRLRSPSIIISEKLNTSSNSKFPLLHKGTIGKKSNSILAISQSHSQLSFSTKNTKSFVNSIKLRLAMSSPEHEIEEELNNSLETKRKDLNVKYANSLLVSDELQMTMIVGHKNDGYIKIQRKKAVKFVKVVVKVLENKEINPLEFSKLSYSLGFKSIVSVNDIQKSLNQFLVSKTFEYKKVRKLLDILYKILETSKSSKERFDEISFLLDIPLNAKKIDKEKCILLLTRAIKSLNS</sequence>
<dbReference type="Proteomes" id="UP000187209">
    <property type="component" value="Unassembled WGS sequence"/>
</dbReference>
<name>A0A1R2B241_9CILI</name>
<reference evidence="1 2" key="1">
    <citation type="submission" date="2016-11" db="EMBL/GenBank/DDBJ databases">
        <title>The macronuclear genome of Stentor coeruleus: a giant cell with tiny introns.</title>
        <authorList>
            <person name="Slabodnick M."/>
            <person name="Ruby J.G."/>
            <person name="Reiff S.B."/>
            <person name="Swart E.C."/>
            <person name="Gosai S."/>
            <person name="Prabakaran S."/>
            <person name="Witkowska E."/>
            <person name="Larue G.E."/>
            <person name="Fisher S."/>
            <person name="Freeman R.M."/>
            <person name="Gunawardena J."/>
            <person name="Chu W."/>
            <person name="Stover N.A."/>
            <person name="Gregory B.D."/>
            <person name="Nowacki M."/>
            <person name="Derisi J."/>
            <person name="Roy S.W."/>
            <person name="Marshall W.F."/>
            <person name="Sood P."/>
        </authorList>
    </citation>
    <scope>NUCLEOTIDE SEQUENCE [LARGE SCALE GENOMIC DNA]</scope>
    <source>
        <strain evidence="1">WM001</strain>
    </source>
</reference>
<dbReference type="InterPro" id="IPR015915">
    <property type="entry name" value="Kelch-typ_b-propeller"/>
</dbReference>
<evidence type="ECO:0000313" key="1">
    <source>
        <dbReference type="EMBL" id="OMJ70819.1"/>
    </source>
</evidence>
<dbReference type="EMBL" id="MPUH01001051">
    <property type="protein sequence ID" value="OMJ70819.1"/>
    <property type="molecule type" value="Genomic_DNA"/>
</dbReference>
<dbReference type="Gene3D" id="2.120.10.80">
    <property type="entry name" value="Kelch-type beta propeller"/>
    <property type="match status" value="1"/>
</dbReference>
<organism evidence="1 2">
    <name type="scientific">Stentor coeruleus</name>
    <dbReference type="NCBI Taxonomy" id="5963"/>
    <lineage>
        <taxon>Eukaryota</taxon>
        <taxon>Sar</taxon>
        <taxon>Alveolata</taxon>
        <taxon>Ciliophora</taxon>
        <taxon>Postciliodesmatophora</taxon>
        <taxon>Heterotrichea</taxon>
        <taxon>Heterotrichida</taxon>
        <taxon>Stentoridae</taxon>
        <taxon>Stentor</taxon>
    </lineage>
</organism>
<keyword evidence="2" id="KW-1185">Reference proteome</keyword>
<protein>
    <submittedName>
        <fullName evidence="1">Uncharacterized protein</fullName>
    </submittedName>
</protein>
<dbReference type="AlphaFoldDB" id="A0A1R2B241"/>